<sequence>MLKKIIVTILVVIIMVSLLAIPANAMTMSEDNRPVGVIGLDLLTKYAEAYNECEDDSCDPDYKVTMGKVDTVWVVYLEGYTEAFEGYEAIGCYDHYPSEKEMNILWANRITEDELNCILDEIGIN</sequence>
<name>A0A8S5TU58_9CAUD</name>
<reference evidence="1" key="1">
    <citation type="journal article" date="2021" name="Proc. Natl. Acad. Sci. U.S.A.">
        <title>A Catalog of Tens of Thousands of Viruses from Human Metagenomes Reveals Hidden Associations with Chronic Diseases.</title>
        <authorList>
            <person name="Tisza M.J."/>
            <person name="Buck C.B."/>
        </authorList>
    </citation>
    <scope>NUCLEOTIDE SEQUENCE</scope>
    <source>
        <strain evidence="1">CtWT735</strain>
    </source>
</reference>
<organism evidence="1">
    <name type="scientific">Siphoviridae sp. ctWT735</name>
    <dbReference type="NCBI Taxonomy" id="2825538"/>
    <lineage>
        <taxon>Viruses</taxon>
        <taxon>Duplodnaviria</taxon>
        <taxon>Heunggongvirae</taxon>
        <taxon>Uroviricota</taxon>
        <taxon>Caudoviricetes</taxon>
    </lineage>
</organism>
<protein>
    <submittedName>
        <fullName evidence="1">Uncharacterized protein</fullName>
    </submittedName>
</protein>
<evidence type="ECO:0000313" key="1">
    <source>
        <dbReference type="EMBL" id="DAF85734.1"/>
    </source>
</evidence>
<proteinExistence type="predicted"/>
<accession>A0A8S5TU58</accession>
<dbReference type="EMBL" id="BK015930">
    <property type="protein sequence ID" value="DAF85734.1"/>
    <property type="molecule type" value="Genomic_DNA"/>
</dbReference>